<dbReference type="Proteomes" id="UP000683000">
    <property type="component" value="Unassembled WGS sequence"/>
</dbReference>
<dbReference type="InterPro" id="IPR021054">
    <property type="entry name" value="Cell_wall_mannoprotein_1"/>
</dbReference>
<dbReference type="PANTHER" id="PTHR38123">
    <property type="entry name" value="CELL WALL SERINE-THREONINE-RICH GALACTOMANNOPROTEIN MP1 (AFU_ORTHOLOGUE AFUA_4G03240)"/>
    <property type="match status" value="1"/>
</dbReference>
<feature type="chain" id="PRO_5034673894" evidence="1">
    <location>
        <begin position="19"/>
        <end position="179"/>
    </location>
</feature>
<dbReference type="PANTHER" id="PTHR38123:SF1">
    <property type="entry name" value="HYDROPHOBIC SURFACE BINDING PROTEIN"/>
    <property type="match status" value="1"/>
</dbReference>
<gene>
    <name evidence="2" type="ORF">JVT61DRAFT_8128</name>
</gene>
<feature type="signal peptide" evidence="1">
    <location>
        <begin position="1"/>
        <end position="18"/>
    </location>
</feature>
<keyword evidence="1" id="KW-0732">Signal</keyword>
<dbReference type="EMBL" id="JAGFBS010000003">
    <property type="protein sequence ID" value="KAG6380048.1"/>
    <property type="molecule type" value="Genomic_DNA"/>
</dbReference>
<organism evidence="2 3">
    <name type="scientific">Boletus reticuloceps</name>
    <dbReference type="NCBI Taxonomy" id="495285"/>
    <lineage>
        <taxon>Eukaryota</taxon>
        <taxon>Fungi</taxon>
        <taxon>Dikarya</taxon>
        <taxon>Basidiomycota</taxon>
        <taxon>Agaricomycotina</taxon>
        <taxon>Agaricomycetes</taxon>
        <taxon>Agaricomycetidae</taxon>
        <taxon>Boletales</taxon>
        <taxon>Boletineae</taxon>
        <taxon>Boletaceae</taxon>
        <taxon>Boletoideae</taxon>
        <taxon>Boletus</taxon>
    </lineage>
</organism>
<dbReference type="Pfam" id="PF12296">
    <property type="entry name" value="HsbA"/>
    <property type="match status" value="1"/>
</dbReference>
<dbReference type="OrthoDB" id="3485059at2759"/>
<evidence type="ECO:0000313" key="2">
    <source>
        <dbReference type="EMBL" id="KAG6380048.1"/>
    </source>
</evidence>
<sequence length="179" mass="19026">MFIRLSFVTLIFAVAALGMPVKRDAAKVGQDIEDLDKQVQALDASVNAFPNMGGTLAQVYAIHQATESVDKVIMTTTNDANASEGFNDDEGNSIFSLIKERLGPDVKKGLDDLVAKHPAISALHASPIAEADINILKKDSNALGNAIVAKAPANLKSDIMEQFDAINKELANAANVYST</sequence>
<evidence type="ECO:0000256" key="1">
    <source>
        <dbReference type="SAM" id="SignalP"/>
    </source>
</evidence>
<dbReference type="AlphaFoldDB" id="A0A8I3AC91"/>
<name>A0A8I3AC91_9AGAM</name>
<protein>
    <submittedName>
        <fullName evidence="2">Hydrophobic surface binding protein A-domain-containing protein</fullName>
    </submittedName>
</protein>
<proteinExistence type="predicted"/>
<evidence type="ECO:0000313" key="3">
    <source>
        <dbReference type="Proteomes" id="UP000683000"/>
    </source>
</evidence>
<dbReference type="Gene3D" id="1.20.1280.140">
    <property type="match status" value="1"/>
</dbReference>
<reference evidence="2" key="1">
    <citation type="submission" date="2021-03" db="EMBL/GenBank/DDBJ databases">
        <title>Evolutionary innovations through gain and loss of genes in the ectomycorrhizal Boletales.</title>
        <authorList>
            <person name="Wu G."/>
            <person name="Miyauchi S."/>
            <person name="Morin E."/>
            <person name="Yang Z.-L."/>
            <person name="Xu J."/>
            <person name="Martin F.M."/>
        </authorList>
    </citation>
    <scope>NUCLEOTIDE SEQUENCE</scope>
    <source>
        <strain evidence="2">BR01</strain>
    </source>
</reference>
<comment type="caution">
    <text evidence="2">The sequence shown here is derived from an EMBL/GenBank/DDBJ whole genome shotgun (WGS) entry which is preliminary data.</text>
</comment>
<accession>A0A8I3AC91</accession>
<keyword evidence="3" id="KW-1185">Reference proteome</keyword>
<dbReference type="GO" id="GO:0005576">
    <property type="term" value="C:extracellular region"/>
    <property type="evidence" value="ECO:0007669"/>
    <property type="project" value="TreeGrafter"/>
</dbReference>